<dbReference type="EMBL" id="JBDFQZ010000006">
    <property type="protein sequence ID" value="KAK9715446.1"/>
    <property type="molecule type" value="Genomic_DNA"/>
</dbReference>
<name>A0AAW1KAN9_SAPOF</name>
<dbReference type="Proteomes" id="UP001443914">
    <property type="component" value="Unassembled WGS sequence"/>
</dbReference>
<evidence type="ECO:0000313" key="1">
    <source>
        <dbReference type="EMBL" id="KAK9715446.1"/>
    </source>
</evidence>
<protein>
    <submittedName>
        <fullName evidence="1">Uncharacterized protein</fullName>
    </submittedName>
</protein>
<evidence type="ECO:0000313" key="2">
    <source>
        <dbReference type="Proteomes" id="UP001443914"/>
    </source>
</evidence>
<comment type="caution">
    <text evidence="1">The sequence shown here is derived from an EMBL/GenBank/DDBJ whole genome shotgun (WGS) entry which is preliminary data.</text>
</comment>
<accession>A0AAW1KAN9</accession>
<gene>
    <name evidence="1" type="ORF">RND81_06G165800</name>
</gene>
<dbReference type="AlphaFoldDB" id="A0AAW1KAN9"/>
<keyword evidence="2" id="KW-1185">Reference proteome</keyword>
<organism evidence="1 2">
    <name type="scientific">Saponaria officinalis</name>
    <name type="common">Common soapwort</name>
    <name type="synonym">Lychnis saponaria</name>
    <dbReference type="NCBI Taxonomy" id="3572"/>
    <lineage>
        <taxon>Eukaryota</taxon>
        <taxon>Viridiplantae</taxon>
        <taxon>Streptophyta</taxon>
        <taxon>Embryophyta</taxon>
        <taxon>Tracheophyta</taxon>
        <taxon>Spermatophyta</taxon>
        <taxon>Magnoliopsida</taxon>
        <taxon>eudicotyledons</taxon>
        <taxon>Gunneridae</taxon>
        <taxon>Pentapetalae</taxon>
        <taxon>Caryophyllales</taxon>
        <taxon>Caryophyllaceae</taxon>
        <taxon>Caryophylleae</taxon>
        <taxon>Saponaria</taxon>
    </lineage>
</organism>
<dbReference type="Pfam" id="PF14223">
    <property type="entry name" value="Retrotran_gag_2"/>
    <property type="match status" value="1"/>
</dbReference>
<proteinExistence type="predicted"/>
<reference evidence="1" key="1">
    <citation type="submission" date="2024-03" db="EMBL/GenBank/DDBJ databases">
        <title>WGS assembly of Saponaria officinalis var. Norfolk2.</title>
        <authorList>
            <person name="Jenkins J."/>
            <person name="Shu S."/>
            <person name="Grimwood J."/>
            <person name="Barry K."/>
            <person name="Goodstein D."/>
            <person name="Schmutz J."/>
            <person name="Leebens-Mack J."/>
            <person name="Osbourn A."/>
        </authorList>
    </citation>
    <scope>NUCLEOTIDE SEQUENCE [LARGE SCALE GENOMIC DNA]</scope>
    <source>
        <strain evidence="1">JIC</strain>
    </source>
</reference>
<sequence>MSTKFDIEKFDGKISYAIWHVQMQAVLIQNGLKKAFDGKSKKPATMEDEQWDEIDEKALSVIQLCLSREVLREVIKEKTAESI</sequence>